<keyword evidence="1" id="KW-1133">Transmembrane helix</keyword>
<comment type="caution">
    <text evidence="2">The sequence shown here is derived from an EMBL/GenBank/DDBJ whole genome shotgun (WGS) entry which is preliminary data.</text>
</comment>
<evidence type="ECO:0000313" key="3">
    <source>
        <dbReference type="Proteomes" id="UP000724657"/>
    </source>
</evidence>
<keyword evidence="1" id="KW-0812">Transmembrane</keyword>
<reference evidence="2" key="1">
    <citation type="journal article" date="2021" name="PeerJ">
        <title>Extensive microbial diversity within the chicken gut microbiome revealed by metagenomics and culture.</title>
        <authorList>
            <person name="Gilroy R."/>
            <person name="Ravi A."/>
            <person name="Getino M."/>
            <person name="Pursley I."/>
            <person name="Horton D.L."/>
            <person name="Alikhan N.F."/>
            <person name="Baker D."/>
            <person name="Gharbi K."/>
            <person name="Hall N."/>
            <person name="Watson M."/>
            <person name="Adriaenssens E.M."/>
            <person name="Foster-Nyarko E."/>
            <person name="Jarju S."/>
            <person name="Secka A."/>
            <person name="Antonio M."/>
            <person name="Oren A."/>
            <person name="Chaudhuri R.R."/>
            <person name="La Ragione R."/>
            <person name="Hildebrand F."/>
            <person name="Pallen M.J."/>
        </authorList>
    </citation>
    <scope>NUCLEOTIDE SEQUENCE</scope>
    <source>
        <strain evidence="2">A6-441</strain>
    </source>
</reference>
<evidence type="ECO:0000313" key="2">
    <source>
        <dbReference type="EMBL" id="MBU3841922.1"/>
    </source>
</evidence>
<feature type="transmembrane region" description="Helical" evidence="1">
    <location>
        <begin position="12"/>
        <end position="29"/>
    </location>
</feature>
<dbReference type="Proteomes" id="UP000724657">
    <property type="component" value="Unassembled WGS sequence"/>
</dbReference>
<organism evidence="2 3">
    <name type="scientific">Candidatus Fusobacterium pullicola</name>
    <dbReference type="NCBI Taxonomy" id="2838601"/>
    <lineage>
        <taxon>Bacteria</taxon>
        <taxon>Fusobacteriati</taxon>
        <taxon>Fusobacteriota</taxon>
        <taxon>Fusobacteriia</taxon>
        <taxon>Fusobacteriales</taxon>
        <taxon>Fusobacteriaceae</taxon>
        <taxon>Fusobacterium</taxon>
    </lineage>
</organism>
<reference evidence="2" key="2">
    <citation type="submission" date="2021-04" db="EMBL/GenBank/DDBJ databases">
        <authorList>
            <person name="Gilroy R."/>
        </authorList>
    </citation>
    <scope>NUCLEOTIDE SEQUENCE</scope>
    <source>
        <strain evidence="2">A6-441</strain>
    </source>
</reference>
<accession>A0A9E2KWU1</accession>
<evidence type="ECO:0000256" key="1">
    <source>
        <dbReference type="SAM" id="Phobius"/>
    </source>
</evidence>
<proteinExistence type="predicted"/>
<keyword evidence="1" id="KW-0472">Membrane</keyword>
<dbReference type="EMBL" id="JAHLFN010000023">
    <property type="protein sequence ID" value="MBU3841922.1"/>
    <property type="molecule type" value="Genomic_DNA"/>
</dbReference>
<gene>
    <name evidence="2" type="ORF">IAA47_02895</name>
</gene>
<name>A0A9E2KWU1_9FUSO</name>
<protein>
    <submittedName>
        <fullName evidence="2">Uncharacterized protein</fullName>
    </submittedName>
</protein>
<sequence length="1478" mass="167657">MTDFFKRNRKKLIFVTFLFLFFFGGWWTIKYNLPKTVEVVVRLFVGPTLKSSSIDFQKDKVVIKDFLLADGEEVIIDTPEVDILYTKESLKNFRIEEIILNGGTANITRRKNGDINIVAAFAGESKEDESKEETPAKDEPYKPGIGIPIDRITGKNITTVFRDLGYRLPIEQTAYNTNGYLTFSKTEGINLHFIGSNGPEIYDFAFSTTKEPYSMTIKLSNIAVKSELVQYGYDGKEVSYDGGELNMDLTIASSGMLGWIKFQDVDVRYIDLDDPIKAVTGGVDFTKEGIFLNATGKVFEKPEKFTLAYKDNELNIDFNLKDIQKENLEKLSYLKGIELPFEKINIDSVKFNLNLKEELKVTIDAFIKKLEMPGLKLENTDVNFLYDKLGIHLPKISTTLNRLDENKRVTIAEKIDGTVNFWEGKGDLTLDIKNVNHQKYIPDFKGKLNFEILEKEIDFNLSSNIIDLEGRYLLEAKKVQLDKKNEYFLEYDLNKNILSTGEGKIKFSLFANNFIIDYFVNNNQLNLKSFSLIGDSGKELELSGDIDLSNINYNLKLDSKNLHFKEFLGEKEGELRGTFTGYIQGEKDKVKGELDITSISGKYFGKIDDLRGKLVFSKDEKLFMEFNGEIGKLGYKDYEVDGFYFVTRMKNNIFEIKSFNNQLLSLWGNINLNKESIDLNAKIEKLSSKKFGVEKPELRIDLLTAQLKGKLSNPIGKIQLDDVKLVLESGEMVAVTGDINYLNNYVTINEVKINNNILKGKYSVEKNSYDATLYLIEENIGRYYGDTSLKYRVIGTAKLKGEGKVLTLGLKSTIDKIYLMGNKLPNIYIDTEYRAENLNDGLLKIKEITLSNSSLENLFSIVGEFDVVNSNLNMRIDNQKLPLKYLKEYIPLDDLSGDLLLNGDFGGKLDSLNYNLSITSDTIGIKNVLFNKFRIFLNGDLKKVVLNEFSFKYLDNLFYSNGEYDIVNSRYSYNAQARDINFDFLNIFLEKYGITNIHGFSTFDLKITESKNSGFLKIKNFNLENKDLFLKLEQFNSTIRLENDKVYVEEFKGKLNEGTISLDGDIVIPVLKEISENPYYAERLKYRFNLKLDKINYKYGNMFGVTFNSNMSVIENKIFGDIEIIEGGVDEIPNTSKSLFQRIKEFLFKSSSETVNKSEDLGSDFKIETVFENSLDINIGVKISKGIKLDIQTVNSFVGDVKGNVIGNGTLSGKDGKYSFIGNVEVIGGSLNINENIFYLDRAMVIFNDPKTYLPKVNPNLLVDARVDVQDEQLGLSLNGNLDNLQFTINSKSGSSSGNLNSLLTDTDNLEGGNSATTTLITNVIGGQLSQIFRPVSNLVKNTLNISKFRISSNILSEQTKDNNNDEAQSRLKLGAVLEAEDNIYKDKVWWVARGTLLGEDNVNSEQRDSSNSGALQEYDISLEYRFDATKSIGIGVGKLPEDRKKSSDKESKNGLNYHIDFKFEKRYDSLLDIFINK</sequence>